<comment type="caution">
    <text evidence="1">The sequence shown here is derived from an EMBL/GenBank/DDBJ whole genome shotgun (WGS) entry which is preliminary data.</text>
</comment>
<name>A0A7X5XZV2_9SPHN</name>
<sequence>MKLTQRQIEEGLDHARQTLAGMEEVDFDDLADDAGFREQYAKAALVFIKMMAVLDKAKLTGDQRAALDALIARHNRCTSALTQDVLAHWSEQASERGALN</sequence>
<organism evidence="1 2">
    <name type="scientific">Sphingomonas trueperi</name>
    <dbReference type="NCBI Taxonomy" id="53317"/>
    <lineage>
        <taxon>Bacteria</taxon>
        <taxon>Pseudomonadati</taxon>
        <taxon>Pseudomonadota</taxon>
        <taxon>Alphaproteobacteria</taxon>
        <taxon>Sphingomonadales</taxon>
        <taxon>Sphingomonadaceae</taxon>
        <taxon>Sphingomonas</taxon>
    </lineage>
</organism>
<evidence type="ECO:0000313" key="1">
    <source>
        <dbReference type="EMBL" id="NJB98067.1"/>
    </source>
</evidence>
<gene>
    <name evidence="1" type="ORF">GGR89_002394</name>
</gene>
<keyword evidence="2" id="KW-1185">Reference proteome</keyword>
<dbReference type="RefSeq" id="WP_167712928.1">
    <property type="nucleotide sequence ID" value="NZ_BAAADY010000007.1"/>
</dbReference>
<dbReference type="EMBL" id="JAATJB010000006">
    <property type="protein sequence ID" value="NJB98067.1"/>
    <property type="molecule type" value="Genomic_DNA"/>
</dbReference>
<dbReference type="Proteomes" id="UP000531251">
    <property type="component" value="Unassembled WGS sequence"/>
</dbReference>
<proteinExistence type="predicted"/>
<reference evidence="1 2" key="1">
    <citation type="submission" date="2020-03" db="EMBL/GenBank/DDBJ databases">
        <title>Genomic Encyclopedia of Type Strains, Phase IV (KMG-IV): sequencing the most valuable type-strain genomes for metagenomic binning, comparative biology and taxonomic classification.</title>
        <authorList>
            <person name="Goeker M."/>
        </authorList>
    </citation>
    <scope>NUCLEOTIDE SEQUENCE [LARGE SCALE GENOMIC DNA]</scope>
    <source>
        <strain evidence="1 2">DSM 7225</strain>
    </source>
</reference>
<accession>A0A7X5XZV2</accession>
<dbReference type="AlphaFoldDB" id="A0A7X5XZV2"/>
<evidence type="ECO:0000313" key="2">
    <source>
        <dbReference type="Proteomes" id="UP000531251"/>
    </source>
</evidence>
<protein>
    <submittedName>
        <fullName evidence="1">Uncharacterized protein</fullName>
    </submittedName>
</protein>